<organism evidence="8 9">
    <name type="scientific">Flammeovirga pectinis</name>
    <dbReference type="NCBI Taxonomy" id="2494373"/>
    <lineage>
        <taxon>Bacteria</taxon>
        <taxon>Pseudomonadati</taxon>
        <taxon>Bacteroidota</taxon>
        <taxon>Cytophagia</taxon>
        <taxon>Cytophagales</taxon>
        <taxon>Flammeovirgaceae</taxon>
        <taxon>Flammeovirga</taxon>
    </lineage>
</organism>
<protein>
    <submittedName>
        <fullName evidence="8">Uncharacterized protein</fullName>
    </submittedName>
</protein>
<keyword evidence="5" id="KW-0732">Signal</keyword>
<evidence type="ECO:0000256" key="5">
    <source>
        <dbReference type="ARBA" id="ARBA00022729"/>
    </source>
</evidence>
<keyword evidence="3" id="KW-1134">Transmembrane beta strand</keyword>
<keyword evidence="6" id="KW-0472">Membrane</keyword>
<evidence type="ECO:0000256" key="6">
    <source>
        <dbReference type="ARBA" id="ARBA00023136"/>
    </source>
</evidence>
<keyword evidence="4" id="KW-0812">Transmembrane</keyword>
<proteinExistence type="inferred from homology"/>
<dbReference type="EMBL" id="CP034562">
    <property type="protein sequence ID" value="AZQ63346.1"/>
    <property type="molecule type" value="Genomic_DNA"/>
</dbReference>
<dbReference type="InterPro" id="IPR005017">
    <property type="entry name" value="OMPP1/FadL/TodX"/>
</dbReference>
<evidence type="ECO:0000256" key="2">
    <source>
        <dbReference type="ARBA" id="ARBA00008163"/>
    </source>
</evidence>
<dbReference type="PANTHER" id="PTHR35093:SF8">
    <property type="entry name" value="OUTER MEMBRANE PROTEIN NMB0088-RELATED"/>
    <property type="match status" value="1"/>
</dbReference>
<gene>
    <name evidence="8" type="ORF">EI427_14180</name>
</gene>
<evidence type="ECO:0000256" key="7">
    <source>
        <dbReference type="ARBA" id="ARBA00023237"/>
    </source>
</evidence>
<accession>A0A3Q9FPZ5</accession>
<evidence type="ECO:0000256" key="4">
    <source>
        <dbReference type="ARBA" id="ARBA00022692"/>
    </source>
</evidence>
<sequence>MFLYETSFFCNLTFLTIKSSSSLIFFNNSSNHDMFKRDYKKPILLIAFIAFFNLISNAQNGDIPPAFGYYKDATRFSQQNIVGSARIRALGGAGVSLGGDISHGILNPAGLGFMRKSEYQLSMGLGFTGTTSSGDGVQGSGEQTRFFLPQLGAVWASSKSSSNGGKWRGGAFSISFNRIADYNSDVYYTENGSNPTSLLNYFEEAAYGTYKSNMDLASQDYARGYTLLSLGEMAYALDLIKPVYSDDDNSYNYYYNSDRDKYGFPITVNGTDTSYVKQRTQMVKTRGGQYETTLAYGGNFDDKFYFGGKIGIQNINYTKTSEYVEIRDQELTYLGLAEEFETTGWGVNLSAGVIWRPIDALRIGATYTSPTWYGLNDYYTSNLTRTYDNYAWDDAAYQNQHFNSANFPPEEGPDYVYNPEGKDLYNPNASESATYNGKKSATHDRIRTKYNMTTPWKASGGISTFFGKKGFLTVDVEYVGNSAINVSDGTTYYLEGTYSEFSQPLNFDGDNYILNEELRNTVNIRAGGEYRMSKRLMLRVGYAYYQDAQKEEYNLGVDKSKQFYTGGLGYRNNKFYADFTVIYSKWKGIESPYQLDDNISLDNSSTVLIYPIIDVDYNRTELQLSIGKRF</sequence>
<evidence type="ECO:0000256" key="1">
    <source>
        <dbReference type="ARBA" id="ARBA00004571"/>
    </source>
</evidence>
<dbReference type="Pfam" id="PF03349">
    <property type="entry name" value="Toluene_X"/>
    <property type="match status" value="1"/>
</dbReference>
<dbReference type="GO" id="GO:0009279">
    <property type="term" value="C:cell outer membrane"/>
    <property type="evidence" value="ECO:0007669"/>
    <property type="project" value="UniProtKB-SubCell"/>
</dbReference>
<dbReference type="SUPFAM" id="SSF56935">
    <property type="entry name" value="Porins"/>
    <property type="match status" value="1"/>
</dbReference>
<comment type="similarity">
    <text evidence="2">Belongs to the OmpP1/FadL family.</text>
</comment>
<name>A0A3Q9FPZ5_9BACT</name>
<keyword evidence="9" id="KW-1185">Reference proteome</keyword>
<dbReference type="Proteomes" id="UP000267268">
    <property type="component" value="Chromosome 1"/>
</dbReference>
<evidence type="ECO:0000313" key="8">
    <source>
        <dbReference type="EMBL" id="AZQ63346.1"/>
    </source>
</evidence>
<dbReference type="GO" id="GO:0015483">
    <property type="term" value="F:long-chain fatty acid transporting porin activity"/>
    <property type="evidence" value="ECO:0007669"/>
    <property type="project" value="TreeGrafter"/>
</dbReference>
<evidence type="ECO:0000256" key="3">
    <source>
        <dbReference type="ARBA" id="ARBA00022452"/>
    </source>
</evidence>
<dbReference type="PANTHER" id="PTHR35093">
    <property type="entry name" value="OUTER MEMBRANE PROTEIN NMB0088-RELATED"/>
    <property type="match status" value="1"/>
</dbReference>
<comment type="subcellular location">
    <subcellularLocation>
        <location evidence="1">Cell outer membrane</location>
        <topology evidence="1">Multi-pass membrane protein</topology>
    </subcellularLocation>
</comment>
<dbReference type="Gene3D" id="2.40.160.60">
    <property type="entry name" value="Outer membrane protein transport protein (OMPP1/FadL/TodX)"/>
    <property type="match status" value="2"/>
</dbReference>
<dbReference type="OrthoDB" id="9765571at2"/>
<evidence type="ECO:0000313" key="9">
    <source>
        <dbReference type="Proteomes" id="UP000267268"/>
    </source>
</evidence>
<keyword evidence="7" id="KW-0998">Cell outer membrane</keyword>
<reference evidence="8 9" key="1">
    <citation type="submission" date="2018-12" db="EMBL/GenBank/DDBJ databases">
        <title>Flammeovirga pectinis sp. nov., isolated from the gut of the Korean scallop, Patinopecten yessoensis.</title>
        <authorList>
            <person name="Bae J.-W."/>
            <person name="Jeong Y.-S."/>
            <person name="Kang W."/>
        </authorList>
    </citation>
    <scope>NUCLEOTIDE SEQUENCE [LARGE SCALE GENOMIC DNA]</scope>
    <source>
        <strain evidence="8 9">L12M1</strain>
    </source>
</reference>
<dbReference type="KEGG" id="fll:EI427_14180"/>
<dbReference type="AlphaFoldDB" id="A0A3Q9FPZ5"/>